<dbReference type="AlphaFoldDB" id="A0A0H4X9D1"/>
<dbReference type="EMBL" id="CP012109">
    <property type="protein sequence ID" value="AKQ70603.1"/>
    <property type="molecule type" value="Genomic_DNA"/>
</dbReference>
<accession>A0A0H4X9D1</accession>
<dbReference type="KEGG" id="mym:A176_007515"/>
<evidence type="ECO:0000313" key="3">
    <source>
        <dbReference type="Proteomes" id="UP000009026"/>
    </source>
</evidence>
<organism evidence="2 3">
    <name type="scientific">Pseudomyxococcus hansupus</name>
    <dbReference type="NCBI Taxonomy" id="1297742"/>
    <lineage>
        <taxon>Bacteria</taxon>
        <taxon>Pseudomonadati</taxon>
        <taxon>Myxococcota</taxon>
        <taxon>Myxococcia</taxon>
        <taxon>Myxococcales</taxon>
        <taxon>Cystobacterineae</taxon>
        <taxon>Myxococcaceae</taxon>
        <taxon>Pseudomyxococcus</taxon>
    </lineage>
</organism>
<proteinExistence type="predicted"/>
<gene>
    <name evidence="2" type="ORF">A176_007515</name>
</gene>
<feature type="region of interest" description="Disordered" evidence="1">
    <location>
        <begin position="1"/>
        <end position="48"/>
    </location>
</feature>
<dbReference type="PATRIC" id="fig|1297742.4.peg.7645"/>
<keyword evidence="3" id="KW-1185">Reference proteome</keyword>
<dbReference type="STRING" id="1297742.A176_007515"/>
<name>A0A0H4X9D1_9BACT</name>
<sequence>MHGGPGGHHPTGVRATSPSPLTAPHADKGCFPAPQARTAGLRSARRVP</sequence>
<evidence type="ECO:0000256" key="1">
    <source>
        <dbReference type="SAM" id="MobiDB-lite"/>
    </source>
</evidence>
<reference evidence="2 3" key="1">
    <citation type="journal article" date="2016" name="PLoS ONE">
        <title>Complete Genome Sequence and Comparative Genomics of a Novel Myxobacterium Myxococcus hansupus.</title>
        <authorList>
            <person name="Sharma G."/>
            <person name="Narwani T."/>
            <person name="Subramanian S."/>
        </authorList>
    </citation>
    <scope>NUCLEOTIDE SEQUENCE [LARGE SCALE GENOMIC DNA]</scope>
    <source>
        <strain evidence="3">mixupus</strain>
    </source>
</reference>
<dbReference type="Proteomes" id="UP000009026">
    <property type="component" value="Chromosome"/>
</dbReference>
<protein>
    <submittedName>
        <fullName evidence="2">Uncharacterized protein</fullName>
    </submittedName>
</protein>
<evidence type="ECO:0000313" key="2">
    <source>
        <dbReference type="EMBL" id="AKQ70603.1"/>
    </source>
</evidence>